<evidence type="ECO:0000256" key="2">
    <source>
        <dbReference type="SAM" id="MobiDB-lite"/>
    </source>
</evidence>
<dbReference type="GO" id="GO:0050839">
    <property type="term" value="F:cell adhesion molecule binding"/>
    <property type="evidence" value="ECO:0007669"/>
    <property type="project" value="TreeGrafter"/>
</dbReference>
<dbReference type="Pfam" id="PF00498">
    <property type="entry name" value="FHA"/>
    <property type="match status" value="1"/>
</dbReference>
<dbReference type="InterPro" id="IPR000159">
    <property type="entry name" value="RA_dom"/>
</dbReference>
<dbReference type="CDD" id="cd01782">
    <property type="entry name" value="RA1_Afadin"/>
    <property type="match status" value="1"/>
</dbReference>
<dbReference type="CDD" id="cd22711">
    <property type="entry name" value="FHA_AFDN"/>
    <property type="match status" value="1"/>
</dbReference>
<dbReference type="Gene3D" id="2.60.200.20">
    <property type="match status" value="1"/>
</dbReference>
<feature type="compositionally biased region" description="Basic and acidic residues" evidence="2">
    <location>
        <begin position="1390"/>
        <end position="1424"/>
    </location>
</feature>
<protein>
    <recommendedName>
        <fullName evidence="8">Afadin, adherens junction formation factor a</fullName>
    </recommendedName>
</protein>
<feature type="domain" description="PDZ" evidence="3">
    <location>
        <begin position="961"/>
        <end position="1047"/>
    </location>
</feature>
<feature type="compositionally biased region" description="Basic and acidic residues" evidence="2">
    <location>
        <begin position="1260"/>
        <end position="1274"/>
    </location>
</feature>
<keyword evidence="1" id="KW-0130">Cell adhesion</keyword>
<dbReference type="PROSITE" id="PS51126">
    <property type="entry name" value="DILUTE"/>
    <property type="match status" value="1"/>
</dbReference>
<dbReference type="CDD" id="cd15471">
    <property type="entry name" value="Myo5p-like_CBD_afadin"/>
    <property type="match status" value="1"/>
</dbReference>
<feature type="region of interest" description="Disordered" evidence="2">
    <location>
        <begin position="1060"/>
        <end position="1498"/>
    </location>
</feature>
<dbReference type="Ensembl" id="ENSATET00000044593.2">
    <property type="protein sequence ID" value="ENSATEP00000043960.2"/>
    <property type="gene ID" value="ENSATEG00000021867.3"/>
</dbReference>
<feature type="compositionally biased region" description="Basic and acidic residues" evidence="2">
    <location>
        <begin position="1622"/>
        <end position="1702"/>
    </location>
</feature>
<dbReference type="CDD" id="cd01781">
    <property type="entry name" value="RA2_Afadin"/>
    <property type="match status" value="1"/>
</dbReference>
<dbReference type="FunFam" id="3.10.20.90:FF:000025">
    <property type="entry name" value="Afadin, adherens junction formation factor"/>
    <property type="match status" value="1"/>
</dbReference>
<feature type="compositionally biased region" description="Low complexity" evidence="2">
    <location>
        <begin position="1362"/>
        <end position="1372"/>
    </location>
</feature>
<proteinExistence type="predicted"/>
<feature type="compositionally biased region" description="Basic and acidic residues" evidence="2">
    <location>
        <begin position="1786"/>
        <end position="1799"/>
    </location>
</feature>
<feature type="compositionally biased region" description="Polar residues" evidence="2">
    <location>
        <begin position="1129"/>
        <end position="1138"/>
    </location>
</feature>
<dbReference type="SUPFAM" id="SSF54236">
    <property type="entry name" value="Ubiquitin-like"/>
    <property type="match status" value="2"/>
</dbReference>
<dbReference type="InterPro" id="IPR028842">
    <property type="entry name" value="Afadin"/>
</dbReference>
<dbReference type="PANTHER" id="PTHR10398:SF2">
    <property type="entry name" value="AFADIN"/>
    <property type="match status" value="1"/>
</dbReference>
<dbReference type="SMART" id="SM00314">
    <property type="entry name" value="RA"/>
    <property type="match status" value="2"/>
</dbReference>
<dbReference type="GeneTree" id="ENSGT00940000155237"/>
<feature type="region of interest" description="Disordered" evidence="2">
    <location>
        <begin position="1594"/>
        <end position="1746"/>
    </location>
</feature>
<feature type="domain" description="Ras-associating" evidence="4">
    <location>
        <begin position="38"/>
        <end position="133"/>
    </location>
</feature>
<feature type="region of interest" description="Disordered" evidence="2">
    <location>
        <begin position="336"/>
        <end position="381"/>
    </location>
</feature>
<feature type="compositionally biased region" description="Polar residues" evidence="2">
    <location>
        <begin position="131"/>
        <end position="143"/>
    </location>
</feature>
<evidence type="ECO:0000256" key="1">
    <source>
        <dbReference type="ARBA" id="ARBA00022889"/>
    </source>
</evidence>
<evidence type="ECO:0000259" key="5">
    <source>
        <dbReference type="PROSITE" id="PS51126"/>
    </source>
</evidence>
<dbReference type="SMART" id="SM00228">
    <property type="entry name" value="PDZ"/>
    <property type="match status" value="1"/>
</dbReference>
<dbReference type="Pfam" id="PF00788">
    <property type="entry name" value="RA"/>
    <property type="match status" value="2"/>
</dbReference>
<evidence type="ECO:0000259" key="3">
    <source>
        <dbReference type="PROSITE" id="PS50106"/>
    </source>
</evidence>
<reference evidence="6" key="1">
    <citation type="submission" date="2021-04" db="EMBL/GenBank/DDBJ databases">
        <authorList>
            <consortium name="Wellcome Sanger Institute Data Sharing"/>
        </authorList>
    </citation>
    <scope>NUCLEOTIDE SEQUENCE [LARGE SCALE GENOMIC DNA]</scope>
</reference>
<feature type="compositionally biased region" description="Basic and acidic residues" evidence="2">
    <location>
        <begin position="170"/>
        <end position="189"/>
    </location>
</feature>
<feature type="compositionally biased region" description="Polar residues" evidence="2">
    <location>
        <begin position="1736"/>
        <end position="1746"/>
    </location>
</feature>
<reference evidence="6" key="3">
    <citation type="submission" date="2025-09" db="UniProtKB">
        <authorList>
            <consortium name="Ensembl"/>
        </authorList>
    </citation>
    <scope>IDENTIFICATION</scope>
</reference>
<feature type="region of interest" description="Disordered" evidence="2">
    <location>
        <begin position="1763"/>
        <end position="1813"/>
    </location>
</feature>
<dbReference type="InterPro" id="IPR001478">
    <property type="entry name" value="PDZ"/>
</dbReference>
<dbReference type="InterPro" id="IPR036034">
    <property type="entry name" value="PDZ_sf"/>
</dbReference>
<feature type="compositionally biased region" description="Basic and acidic residues" evidence="2">
    <location>
        <begin position="1108"/>
        <end position="1128"/>
    </location>
</feature>
<feature type="compositionally biased region" description="Acidic residues" evidence="2">
    <location>
        <begin position="1602"/>
        <end position="1614"/>
    </location>
</feature>
<feature type="domain" description="Ras-associating" evidence="4">
    <location>
        <begin position="243"/>
        <end position="336"/>
    </location>
</feature>
<feature type="domain" description="Dilute" evidence="5">
    <location>
        <begin position="616"/>
        <end position="863"/>
    </location>
</feature>
<dbReference type="FunFam" id="3.10.20.90:FF:000033">
    <property type="entry name" value="afadin isoform X1"/>
    <property type="match status" value="1"/>
</dbReference>
<dbReference type="InterPro" id="IPR008984">
    <property type="entry name" value="SMAD_FHA_dom_sf"/>
</dbReference>
<organism evidence="6 7">
    <name type="scientific">Anabas testudineus</name>
    <name type="common">Climbing perch</name>
    <name type="synonym">Anthias testudineus</name>
    <dbReference type="NCBI Taxonomy" id="64144"/>
    <lineage>
        <taxon>Eukaryota</taxon>
        <taxon>Metazoa</taxon>
        <taxon>Chordata</taxon>
        <taxon>Craniata</taxon>
        <taxon>Vertebrata</taxon>
        <taxon>Euteleostomi</taxon>
        <taxon>Actinopterygii</taxon>
        <taxon>Neopterygii</taxon>
        <taxon>Teleostei</taxon>
        <taxon>Neoteleostei</taxon>
        <taxon>Acanthomorphata</taxon>
        <taxon>Anabantaria</taxon>
        <taxon>Anabantiformes</taxon>
        <taxon>Anabantoidei</taxon>
        <taxon>Anabantidae</taxon>
        <taxon>Anabas</taxon>
    </lineage>
</organism>
<feature type="compositionally biased region" description="Low complexity" evidence="2">
    <location>
        <begin position="1295"/>
        <end position="1304"/>
    </location>
</feature>
<dbReference type="GO" id="GO:0032880">
    <property type="term" value="P:regulation of protein localization"/>
    <property type="evidence" value="ECO:0007669"/>
    <property type="project" value="TreeGrafter"/>
</dbReference>
<feature type="compositionally biased region" description="Pro residues" evidence="2">
    <location>
        <begin position="1444"/>
        <end position="1474"/>
    </location>
</feature>
<dbReference type="Pfam" id="PF01843">
    <property type="entry name" value="DIL"/>
    <property type="match status" value="1"/>
</dbReference>
<feature type="region of interest" description="Disordered" evidence="2">
    <location>
        <begin position="131"/>
        <end position="189"/>
    </location>
</feature>
<feature type="compositionally biased region" description="Polar residues" evidence="2">
    <location>
        <begin position="1224"/>
        <end position="1233"/>
    </location>
</feature>
<dbReference type="Proteomes" id="UP000265040">
    <property type="component" value="Chromosome 24"/>
</dbReference>
<dbReference type="SMART" id="SM01132">
    <property type="entry name" value="DIL"/>
    <property type="match status" value="1"/>
</dbReference>
<evidence type="ECO:0000259" key="4">
    <source>
        <dbReference type="PROSITE" id="PS50200"/>
    </source>
</evidence>
<reference evidence="6" key="2">
    <citation type="submission" date="2025-08" db="UniProtKB">
        <authorList>
            <consortium name="Ensembl"/>
        </authorList>
    </citation>
    <scope>IDENTIFICATION</scope>
</reference>
<feature type="compositionally biased region" description="Pro residues" evidence="2">
    <location>
        <begin position="1351"/>
        <end position="1361"/>
    </location>
</feature>
<dbReference type="PANTHER" id="PTHR10398">
    <property type="entry name" value="AFADIN"/>
    <property type="match status" value="1"/>
</dbReference>
<dbReference type="Gene3D" id="2.30.42.10">
    <property type="match status" value="1"/>
</dbReference>
<keyword evidence="7" id="KW-1185">Reference proteome</keyword>
<dbReference type="CDD" id="cd06789">
    <property type="entry name" value="PDZ_AFDN-like"/>
    <property type="match status" value="1"/>
</dbReference>
<dbReference type="GO" id="GO:0007155">
    <property type="term" value="P:cell adhesion"/>
    <property type="evidence" value="ECO:0007669"/>
    <property type="project" value="UniProtKB-KW"/>
</dbReference>
<dbReference type="InterPro" id="IPR000253">
    <property type="entry name" value="FHA_dom"/>
</dbReference>
<dbReference type="Gene3D" id="3.10.20.90">
    <property type="entry name" value="Phosphatidylinositol 3-kinase Catalytic Subunit, Chain A, domain 1"/>
    <property type="match status" value="2"/>
</dbReference>
<evidence type="ECO:0008006" key="8">
    <source>
        <dbReference type="Google" id="ProtNLM"/>
    </source>
</evidence>
<dbReference type="PROSITE" id="PS50106">
    <property type="entry name" value="PDZ"/>
    <property type="match status" value="1"/>
</dbReference>
<dbReference type="SUPFAM" id="SSF50156">
    <property type="entry name" value="PDZ domain-like"/>
    <property type="match status" value="1"/>
</dbReference>
<dbReference type="SUPFAM" id="SSF49879">
    <property type="entry name" value="SMAD/FHA domain"/>
    <property type="match status" value="1"/>
</dbReference>
<feature type="compositionally biased region" description="Basic and acidic residues" evidence="2">
    <location>
        <begin position="336"/>
        <end position="355"/>
    </location>
</feature>
<accession>A0A7N6A979</accession>
<evidence type="ECO:0000313" key="7">
    <source>
        <dbReference type="Proteomes" id="UP000265040"/>
    </source>
</evidence>
<dbReference type="GO" id="GO:0005912">
    <property type="term" value="C:adherens junction"/>
    <property type="evidence" value="ECO:0007669"/>
    <property type="project" value="TreeGrafter"/>
</dbReference>
<dbReference type="Pfam" id="PF00595">
    <property type="entry name" value="PDZ"/>
    <property type="match status" value="1"/>
</dbReference>
<feature type="compositionally biased region" description="Pro residues" evidence="2">
    <location>
        <begin position="1712"/>
        <end position="1735"/>
    </location>
</feature>
<sequence>MSGSREEERRKLADIINHWNANRLDLFEISRPTEDLEFHGVMRFYFQDRVAGNFATKCIRVSSTATTQDVIETLAEKFRPDMRMLSSPKYSLYEVHVSGEERQLDLDEKPLVVQLNWNKDDREGRFVLKNENSILPKKSQSNGPEKEKDGVIQNFKRTLSKKEKKKEKKREKEFARIPDGDEQALSREDGENSCLAAEVYKDMPETSFTRTISNPEVVMKRRRQQKLEKRMQEFMSSDGRPDSGGTLRIYADSLKPNIPYKTILLSTRDTADFAVVEALEKYGLEKENPREYCIARQDDKSKKEVILDDTECPLQIFRDWPADRGALVFQLKKRPPDYQGRKGRKVDDKGFRGKDGSSSLPPEKLPYLVELSPDGSDSRDKPKLYRLQHSITEVGSDCTEDGAIQLLGPGILPHHCNLMHSEGMVTVTPHGPDADTFVDGQRINETTVLRPGSTLQFGSAHVFKFVDPMFDQGGKREQTTMMRSRHQSGSVPETTFDLHGDVHSGAALPTSKSSGKLEMERGMVKPMIRGEQQDTRSQDISADRTELTLPASIEFRDNSEDTFLSAIINYTNSSTVHFKLSPTYVLYMACRYVLSPSYRPDMSPSERTHKVIALINKMVSMMEGVIQEIPEGDQKQKNIAGALAFWMANASELLNFIKQDRDLSRITLDAQDILAHLVQMAFKYLVHCLQADLNNYMPAFLDDPEEHNPQRPKIEDVLHTLTGAMSLLRRCRVNAALTIQLFSQLFHFINMWLFNKLVTDTESGLCCHYWGAILRQQLSHIEAWAEKQGLELAADCHLSRIVQATTLLTMDKYSMQDVQNIHNTCFKLNSLQLHALMTNYHCAPEEPPVPPELIDHVVAVAENTADELARSDGREVQLEEDPDLQLPFLLPEDGYSCDVVRSLPNGLQDFLEPLLQRGFCRLIPHPRSPGTWTVHFEGADCDSHFSAADNSEMPMRKDPEVVTVTLKKHNGMGLSIVAAKGAGQEKLGIYIKSVVKGGAADMDGRLAAGDQLLSVDGRSLVGLSQERAAELMTRTGSVVTLEVAKQGAIYHGLATLLNQPSPMMPRASDRGREKNGKMRPKSEGFELYNNSVQNGSPEIPQAGWDSYPEPKKMGGEDRLLKNRADHRSSPNVANQGQSPAGKAVYPGGPGTKITSVSTGNLCADDEPSPPRPEAYPIPTQTYPREYFTIPASKSQDRVLGPGQGPPPHWQGMEDRERLPVIDNIHSNSMQRINHSQEELYPPPGGLRPEDRMQPHYQQDYQHRDLDYQHRDLDYQRGPPGVMGGLDHWAPQPQVSSSLESSTSSQEHLNFSASSSSSNKTQNQKTGPGRWKTPNAPHAVPPHSVQPSRSDLPPPPPPPPASYPDVYDPQVDLPLPPPPTAVNPISAQQAADRKKREEQQRWYEKEKARLEEERERKRREQERKLGQIRANPVMPVQPHNNGGAMPPPHHQPPLPSVAPPQPYLPPQPQPQPPPSRPEKLASLPRSAVPPPASASNVAGMDTVIRELLPQQQPRTIERRDLQYITISKEELSTSDSLSPDPWKRDAREKAEKQQQLHIVDLLDKEIQELQAKPERTAEESDRLRKLMLEWQFQKRLQESKQSDEDEEEEDDEDMDTMIMMQRLEAEKRARLQDEERRRKQQLEEIRKREAEERAKQEEERRWREEERAKREAEEKRRQEEEYYTRLEAERRRQHDEAERKLLTPDDPAGLYRPPLPRDYQPPTPYNPTNTPPPPPQRNTSYLKTQVASPDTLYTAKFVSYAGDDEDEEEGFNSYTGNSAGVVGSGELYKDPRDKWTKNQEQENSIPGAPESLTFKERQRLFSQGKEVSNKVKASRKLMELENELNTKQ</sequence>
<feature type="region of interest" description="Disordered" evidence="2">
    <location>
        <begin position="1524"/>
        <end position="1555"/>
    </location>
</feature>
<dbReference type="InterPro" id="IPR037977">
    <property type="entry name" value="CBD_Afadin"/>
</dbReference>
<dbReference type="PROSITE" id="PS50200">
    <property type="entry name" value="RA"/>
    <property type="match status" value="2"/>
</dbReference>
<feature type="compositionally biased region" description="Basic residues" evidence="2">
    <location>
        <begin position="158"/>
        <end position="169"/>
    </location>
</feature>
<dbReference type="InterPro" id="IPR002710">
    <property type="entry name" value="Dilute_dom"/>
</dbReference>
<evidence type="ECO:0000313" key="6">
    <source>
        <dbReference type="Ensembl" id="ENSATEP00000043960.2"/>
    </source>
</evidence>
<dbReference type="FunFam" id="2.30.42.10:FF:000032">
    <property type="entry name" value="Afadin isoform A"/>
    <property type="match status" value="1"/>
</dbReference>
<dbReference type="InterPro" id="IPR029071">
    <property type="entry name" value="Ubiquitin-like_domsf"/>
</dbReference>
<feature type="compositionally biased region" description="Basic and acidic residues" evidence="2">
    <location>
        <begin position="1067"/>
        <end position="1084"/>
    </location>
</feature>
<name>A0A7N6A979_ANATE</name>
<feature type="compositionally biased region" description="Basic and acidic residues" evidence="2">
    <location>
        <begin position="1540"/>
        <end position="1555"/>
    </location>
</feature>
<dbReference type="GO" id="GO:0007165">
    <property type="term" value="P:signal transduction"/>
    <property type="evidence" value="ECO:0007669"/>
    <property type="project" value="InterPro"/>
</dbReference>